<feature type="compositionally biased region" description="Basic and acidic residues" evidence="2">
    <location>
        <begin position="25"/>
        <end position="36"/>
    </location>
</feature>
<dbReference type="SUPFAM" id="SSF54695">
    <property type="entry name" value="POZ domain"/>
    <property type="match status" value="1"/>
</dbReference>
<sequence>MQLQLQGPLTAISDAISQLHAQIRQADEDAQQERQTHGASDPSAASPDDVLMLNVGGSEWRVKRQHMTQGEGVEGTLLAALFSGCWDGRLVRDDKQRVFIDICPEAFKTIHTAILNAATLRQAGKAASAVTLLEDASQRDYTGRHGFWTELLLSPLDKAASAAPPSGVTEPRLSATDSPAAMGDAVKTLEAIMKSFTKEKARLEGLLQAAQGRRDNLDKEIQAVSPFLLPLSGGDAIRSVDVCGQVISTTQSTLDEMGDELRNRFDMWPRPVEVVQPDHIGRMVDHYRRKRLGASAADMAAVLKMANSTEQAAFDVNTAMYSVKTDKVISDTSGDEFTQMPSGVRFRVVRPGSGPKPTRDQRVKVDYIEWRDDFDGRDEICDLRGQVFPVSVGVEWFPETVTDMRVGEVRRVILPARFSYDRMKALFGEYRLVEIL</sequence>
<gene>
    <name evidence="3" type="ORF">Vbra_14314</name>
</gene>
<feature type="region of interest" description="Disordered" evidence="2">
    <location>
        <begin position="24"/>
        <end position="49"/>
    </location>
</feature>
<dbReference type="InParanoid" id="A0A0G4F301"/>
<organism evidence="3 4">
    <name type="scientific">Vitrella brassicaformis (strain CCMP3155)</name>
    <dbReference type="NCBI Taxonomy" id="1169540"/>
    <lineage>
        <taxon>Eukaryota</taxon>
        <taxon>Sar</taxon>
        <taxon>Alveolata</taxon>
        <taxon>Colpodellida</taxon>
        <taxon>Vitrellaceae</taxon>
        <taxon>Vitrella</taxon>
    </lineage>
</organism>
<dbReference type="SUPFAM" id="SSF54534">
    <property type="entry name" value="FKBP-like"/>
    <property type="match status" value="1"/>
</dbReference>
<dbReference type="Proteomes" id="UP000041254">
    <property type="component" value="Unassembled WGS sequence"/>
</dbReference>
<dbReference type="OrthoDB" id="431168at2759"/>
<dbReference type="AlphaFoldDB" id="A0A0G4F301"/>
<dbReference type="EMBL" id="CDMY01000364">
    <property type="protein sequence ID" value="CEM05775.1"/>
    <property type="molecule type" value="Genomic_DNA"/>
</dbReference>
<proteinExistence type="predicted"/>
<evidence type="ECO:0000313" key="3">
    <source>
        <dbReference type="EMBL" id="CEM05775.1"/>
    </source>
</evidence>
<keyword evidence="4" id="KW-1185">Reference proteome</keyword>
<feature type="region of interest" description="Disordered" evidence="2">
    <location>
        <begin position="160"/>
        <end position="179"/>
    </location>
</feature>
<dbReference type="GO" id="GO:0003755">
    <property type="term" value="F:peptidyl-prolyl cis-trans isomerase activity"/>
    <property type="evidence" value="ECO:0007669"/>
    <property type="project" value="InterPro"/>
</dbReference>
<keyword evidence="1" id="KW-0175">Coiled coil</keyword>
<name>A0A0G4F301_VITBC</name>
<evidence type="ECO:0000313" key="4">
    <source>
        <dbReference type="Proteomes" id="UP000041254"/>
    </source>
</evidence>
<dbReference type="InterPro" id="IPR046357">
    <property type="entry name" value="PPIase_dom_sf"/>
</dbReference>
<feature type="coiled-coil region" evidence="1">
    <location>
        <begin position="186"/>
        <end position="220"/>
    </location>
</feature>
<reference evidence="3 4" key="1">
    <citation type="submission" date="2014-11" db="EMBL/GenBank/DDBJ databases">
        <authorList>
            <person name="Zhu J."/>
            <person name="Qi W."/>
            <person name="Song R."/>
        </authorList>
    </citation>
    <scope>NUCLEOTIDE SEQUENCE [LARGE SCALE GENOMIC DNA]</scope>
</reference>
<dbReference type="Gene3D" id="3.10.50.40">
    <property type="match status" value="1"/>
</dbReference>
<evidence type="ECO:0000256" key="2">
    <source>
        <dbReference type="SAM" id="MobiDB-lite"/>
    </source>
</evidence>
<dbReference type="InterPro" id="IPR011333">
    <property type="entry name" value="SKP1/BTB/POZ_sf"/>
</dbReference>
<evidence type="ECO:0000256" key="1">
    <source>
        <dbReference type="SAM" id="Coils"/>
    </source>
</evidence>
<dbReference type="VEuPathDB" id="CryptoDB:Vbra_14314"/>
<protein>
    <submittedName>
        <fullName evidence="3">Uncharacterized protein</fullName>
    </submittedName>
</protein>
<dbReference type="Gene3D" id="3.30.710.10">
    <property type="entry name" value="Potassium Channel Kv1.1, Chain A"/>
    <property type="match status" value="1"/>
</dbReference>
<dbReference type="PhylomeDB" id="A0A0G4F301"/>
<accession>A0A0G4F301</accession>